<evidence type="ECO:0000256" key="3">
    <source>
        <dbReference type="ARBA" id="ARBA00022617"/>
    </source>
</evidence>
<comment type="subcellular location">
    <subcellularLocation>
        <location evidence="1 10">Mitochondrion inner membrane</location>
    </subcellularLocation>
</comment>
<keyword evidence="7 10" id="KW-0496">Mitochondrion</keyword>
<gene>
    <name evidence="12" type="ORF">OH76DRAFT_1404853</name>
</gene>
<feature type="compositionally biased region" description="Low complexity" evidence="11">
    <location>
        <begin position="13"/>
        <end position="24"/>
    </location>
</feature>
<proteinExistence type="inferred from homology"/>
<dbReference type="Proteomes" id="UP000256964">
    <property type="component" value="Unassembled WGS sequence"/>
</dbReference>
<dbReference type="AlphaFoldDB" id="A0A371D6Z6"/>
<evidence type="ECO:0000256" key="4">
    <source>
        <dbReference type="ARBA" id="ARBA00022723"/>
    </source>
</evidence>
<evidence type="ECO:0000256" key="10">
    <source>
        <dbReference type="RuleBase" id="RU363130"/>
    </source>
</evidence>
<dbReference type="STRING" id="139420.A0A371D6Z6"/>
<dbReference type="GO" id="GO:0046872">
    <property type="term" value="F:metal ion binding"/>
    <property type="evidence" value="ECO:0007669"/>
    <property type="project" value="UniProtKB-KW"/>
</dbReference>
<keyword evidence="6 10" id="KW-0408">Iron</keyword>
<evidence type="ECO:0000256" key="2">
    <source>
        <dbReference type="ARBA" id="ARBA00007255"/>
    </source>
</evidence>
<dbReference type="Pfam" id="PF01265">
    <property type="entry name" value="Cyto_heme_lyase"/>
    <property type="match status" value="1"/>
</dbReference>
<dbReference type="PANTHER" id="PTHR12743">
    <property type="entry name" value="CYTOCHROME C1 HEME LYASE"/>
    <property type="match status" value="1"/>
</dbReference>
<evidence type="ECO:0000256" key="6">
    <source>
        <dbReference type="ARBA" id="ARBA00023004"/>
    </source>
</evidence>
<dbReference type="PROSITE" id="PS00822">
    <property type="entry name" value="CYTO_HEME_LYASE_2"/>
    <property type="match status" value="1"/>
</dbReference>
<keyword evidence="3 10" id="KW-0349">Heme</keyword>
<feature type="compositionally biased region" description="Polar residues" evidence="11">
    <location>
        <begin position="34"/>
        <end position="47"/>
    </location>
</feature>
<evidence type="ECO:0000256" key="11">
    <source>
        <dbReference type="SAM" id="MobiDB-lite"/>
    </source>
</evidence>
<dbReference type="EMBL" id="KZ857412">
    <property type="protein sequence ID" value="RDX48280.1"/>
    <property type="molecule type" value="Genomic_DNA"/>
</dbReference>
<keyword evidence="4 10" id="KW-0479">Metal-binding</keyword>
<organism evidence="12 13">
    <name type="scientific">Lentinus brumalis</name>
    <dbReference type="NCBI Taxonomy" id="2498619"/>
    <lineage>
        <taxon>Eukaryota</taxon>
        <taxon>Fungi</taxon>
        <taxon>Dikarya</taxon>
        <taxon>Basidiomycota</taxon>
        <taxon>Agaricomycotina</taxon>
        <taxon>Agaricomycetes</taxon>
        <taxon>Polyporales</taxon>
        <taxon>Polyporaceae</taxon>
        <taxon>Lentinus</taxon>
    </lineage>
</organism>
<dbReference type="OrthoDB" id="4243at2759"/>
<dbReference type="PANTHER" id="PTHR12743:SF0">
    <property type="entry name" value="HOLOCYTOCHROME C-TYPE SYNTHASE"/>
    <property type="match status" value="1"/>
</dbReference>
<keyword evidence="5 10" id="KW-0999">Mitochondrion inner membrane</keyword>
<comment type="similarity">
    <text evidence="2 10">Belongs to the cytochrome c-type heme lyase family.</text>
</comment>
<keyword evidence="13" id="KW-1185">Reference proteome</keyword>
<keyword evidence="9 10" id="KW-0456">Lyase</keyword>
<evidence type="ECO:0000256" key="8">
    <source>
        <dbReference type="ARBA" id="ARBA00023136"/>
    </source>
</evidence>
<protein>
    <recommendedName>
        <fullName evidence="10">Holocytochrome c-type synthase</fullName>
        <ecNumber evidence="10">4.4.1.17</ecNumber>
    </recommendedName>
</protein>
<evidence type="ECO:0000256" key="7">
    <source>
        <dbReference type="ARBA" id="ARBA00023128"/>
    </source>
</evidence>
<accession>A0A371D6Z6</accession>
<dbReference type="InterPro" id="IPR000511">
    <property type="entry name" value="Holocyt_c/c1_synthase"/>
</dbReference>
<sequence>MSSSADKCPVDHSAPSASSSSASADKCPVDHTQRSSWASILSRQSQDGHGAAEYPDTPLPPTNLPLDRETSSIPRPDGSKWVYPSQAQFYAAMARKNHNPQEVDMKVVVPIHNAVNERAWMEIMKWETGQGGEKCGGVKLVSFKGRPNDMSPRARWYSLLGFSPPFDRHDWVVDRCGTRMRYVIDFYSGHTGGPASKNLSFYLDVRPALDSWEGVRLRSERFLRQAFGRFWGQPSAQESAHSRS</sequence>
<name>A0A371D6Z6_9APHY</name>
<evidence type="ECO:0000256" key="5">
    <source>
        <dbReference type="ARBA" id="ARBA00022792"/>
    </source>
</evidence>
<comment type="catalytic activity">
    <reaction evidence="10">
        <text>holo-[cytochrome c] = apo-[cytochrome c] + heme b</text>
        <dbReference type="Rhea" id="RHEA:22648"/>
        <dbReference type="Rhea" id="RHEA-COMP:10725"/>
        <dbReference type="Rhea" id="RHEA-COMP:10726"/>
        <dbReference type="ChEBI" id="CHEBI:29950"/>
        <dbReference type="ChEBI" id="CHEBI:60344"/>
        <dbReference type="ChEBI" id="CHEBI:83739"/>
        <dbReference type="EC" id="4.4.1.17"/>
    </reaction>
</comment>
<dbReference type="GO" id="GO:0005743">
    <property type="term" value="C:mitochondrial inner membrane"/>
    <property type="evidence" value="ECO:0007669"/>
    <property type="project" value="UniProtKB-SubCell"/>
</dbReference>
<comment type="function">
    <text evidence="10">Lyase that catalyzes the covalent linking of the heme group to the cytochrome C apoprotein to produce the mature functional cytochrome.</text>
</comment>
<reference evidence="12 13" key="1">
    <citation type="journal article" date="2018" name="Biotechnol. Biofuels">
        <title>Integrative visual omics of the white-rot fungus Polyporus brumalis exposes the biotechnological potential of its oxidative enzymes for delignifying raw plant biomass.</title>
        <authorList>
            <person name="Miyauchi S."/>
            <person name="Rancon A."/>
            <person name="Drula E."/>
            <person name="Hage H."/>
            <person name="Chaduli D."/>
            <person name="Favel A."/>
            <person name="Grisel S."/>
            <person name="Henrissat B."/>
            <person name="Herpoel-Gimbert I."/>
            <person name="Ruiz-Duenas F.J."/>
            <person name="Chevret D."/>
            <person name="Hainaut M."/>
            <person name="Lin J."/>
            <person name="Wang M."/>
            <person name="Pangilinan J."/>
            <person name="Lipzen A."/>
            <person name="Lesage-Meessen L."/>
            <person name="Navarro D."/>
            <person name="Riley R."/>
            <person name="Grigoriev I.V."/>
            <person name="Zhou S."/>
            <person name="Raouche S."/>
            <person name="Rosso M.N."/>
        </authorList>
    </citation>
    <scope>NUCLEOTIDE SEQUENCE [LARGE SCALE GENOMIC DNA]</scope>
    <source>
        <strain evidence="12 13">BRFM 1820</strain>
    </source>
</reference>
<evidence type="ECO:0000313" key="13">
    <source>
        <dbReference type="Proteomes" id="UP000256964"/>
    </source>
</evidence>
<dbReference type="GO" id="GO:0004408">
    <property type="term" value="F:holocytochrome-c synthase activity"/>
    <property type="evidence" value="ECO:0007669"/>
    <property type="project" value="UniProtKB-EC"/>
</dbReference>
<dbReference type="EC" id="4.4.1.17" evidence="10"/>
<evidence type="ECO:0000256" key="1">
    <source>
        <dbReference type="ARBA" id="ARBA00004273"/>
    </source>
</evidence>
<keyword evidence="8 10" id="KW-0472">Membrane</keyword>
<evidence type="ECO:0000313" key="12">
    <source>
        <dbReference type="EMBL" id="RDX48280.1"/>
    </source>
</evidence>
<evidence type="ECO:0000256" key="9">
    <source>
        <dbReference type="ARBA" id="ARBA00023239"/>
    </source>
</evidence>
<feature type="region of interest" description="Disordered" evidence="11">
    <location>
        <begin position="1"/>
        <end position="79"/>
    </location>
</feature>